<dbReference type="Gene3D" id="3.30.565.10">
    <property type="entry name" value="Histidine kinase-like ATPase, C-terminal domain"/>
    <property type="match status" value="1"/>
</dbReference>
<sequence>MTKILTFYKRNELLIKLLLLFLVATISVGTVIAFVSIKTAERAYVDSYKDSSQLLLSQMNDNYESLNDSMINIIKEVQFNPAVKHYMKDDFTDETKLNQAIYHMKQQILNTNLLYNNISSNLVILGTNKNIHYQSEGKSLYTPDELLEKEYIKQAHDDPMSTVYHYSTKGYSYTTDGKPSLIVVKAIHDLDGVYGYVLMTILESEFSQFYSRLLDPNVNQVWISNRDGLIISSNQKQDIGSNIDQKKAQFTKLEAKNVNALSQEKIYSFDYDLYNLVVEKLVAQKMVLYPTVISVSLFIMFLVSLIAFLIIRKATAPIYELTRKIPDVIKGDFSKAVNVRGTSEIKGLLNAYNFMLGGLHNYVNQLLQQEQEKRYLEFQALQLKIQPHFIYNTLTAIKFQVIQNKNQDAVDSLDAFIRLLRNLIGTKDEFISLDEELRNLNDYIHILKIRFGSNIKTTIHQKATTSILVPKLIIQPFVENCYIHAFPNENKLGKIDIFILEQTDTIKIDIIDNGIGFDVHDASSKTQEQQRFSGIGISNITERLELIYQEKDLLIIESQPNIGTLVSIILPKKIPLNFHKK</sequence>
<reference evidence="6" key="2">
    <citation type="submission" date="2020-09" db="EMBL/GenBank/DDBJ databases">
        <authorList>
            <person name="Sun Q."/>
            <person name="Sedlacek I."/>
        </authorList>
    </citation>
    <scope>NUCLEOTIDE SEQUENCE</scope>
    <source>
        <strain evidence="6">CCM 8433</strain>
    </source>
</reference>
<evidence type="ECO:0000256" key="2">
    <source>
        <dbReference type="ARBA" id="ARBA00022553"/>
    </source>
</evidence>
<keyword evidence="4" id="KW-0812">Transmembrane</keyword>
<evidence type="ECO:0000259" key="5">
    <source>
        <dbReference type="PROSITE" id="PS50885"/>
    </source>
</evidence>
<evidence type="ECO:0000256" key="3">
    <source>
        <dbReference type="ARBA" id="ARBA00022679"/>
    </source>
</evidence>
<feature type="transmembrane region" description="Helical" evidence="4">
    <location>
        <begin position="287"/>
        <end position="311"/>
    </location>
</feature>
<dbReference type="InterPro" id="IPR036890">
    <property type="entry name" value="HATPase_C_sf"/>
</dbReference>
<accession>A0A917JHS4</accession>
<keyword evidence="4" id="KW-1133">Transmembrane helix</keyword>
<comment type="caution">
    <text evidence="6">The sequence shown here is derived from an EMBL/GenBank/DDBJ whole genome shotgun (WGS) entry which is preliminary data.</text>
</comment>
<dbReference type="RefSeq" id="WP_188367371.1">
    <property type="nucleotide sequence ID" value="NZ_BMDT01000004.1"/>
</dbReference>
<comment type="subcellular location">
    <subcellularLocation>
        <location evidence="1">Membrane</location>
    </subcellularLocation>
</comment>
<dbReference type="InterPro" id="IPR050640">
    <property type="entry name" value="Bact_2-comp_sensor_kinase"/>
</dbReference>
<dbReference type="PANTHER" id="PTHR34220">
    <property type="entry name" value="SENSOR HISTIDINE KINASE YPDA"/>
    <property type="match status" value="1"/>
</dbReference>
<dbReference type="PANTHER" id="PTHR34220:SF7">
    <property type="entry name" value="SENSOR HISTIDINE KINASE YPDA"/>
    <property type="match status" value="1"/>
</dbReference>
<keyword evidence="3" id="KW-0808">Transferase</keyword>
<dbReference type="GO" id="GO:0016020">
    <property type="term" value="C:membrane"/>
    <property type="evidence" value="ECO:0007669"/>
    <property type="project" value="UniProtKB-SubCell"/>
</dbReference>
<evidence type="ECO:0000313" key="6">
    <source>
        <dbReference type="EMBL" id="GGI65534.1"/>
    </source>
</evidence>
<name>A0A917JHS4_9ENTE</name>
<dbReference type="Gene3D" id="6.10.340.10">
    <property type="match status" value="1"/>
</dbReference>
<dbReference type="GO" id="GO:0000155">
    <property type="term" value="F:phosphorelay sensor kinase activity"/>
    <property type="evidence" value="ECO:0007669"/>
    <property type="project" value="InterPro"/>
</dbReference>
<feature type="domain" description="HAMP" evidence="5">
    <location>
        <begin position="312"/>
        <end position="364"/>
    </location>
</feature>
<reference evidence="6" key="1">
    <citation type="journal article" date="2014" name="Int. J. Syst. Evol. Microbiol.">
        <title>Complete genome sequence of Corynebacterium casei LMG S-19264T (=DSM 44701T), isolated from a smear-ripened cheese.</title>
        <authorList>
            <consortium name="US DOE Joint Genome Institute (JGI-PGF)"/>
            <person name="Walter F."/>
            <person name="Albersmeier A."/>
            <person name="Kalinowski J."/>
            <person name="Ruckert C."/>
        </authorList>
    </citation>
    <scope>NUCLEOTIDE SEQUENCE</scope>
    <source>
        <strain evidence="6">CCM 8433</strain>
    </source>
</reference>
<dbReference type="InterPro" id="IPR010559">
    <property type="entry name" value="Sig_transdc_His_kin_internal"/>
</dbReference>
<gene>
    <name evidence="6" type="ORF">GCM10011482_11880</name>
</gene>
<organism evidence="6 7">
    <name type="scientific">Enterococcus alcedinis</name>
    <dbReference type="NCBI Taxonomy" id="1274384"/>
    <lineage>
        <taxon>Bacteria</taxon>
        <taxon>Bacillati</taxon>
        <taxon>Bacillota</taxon>
        <taxon>Bacilli</taxon>
        <taxon>Lactobacillales</taxon>
        <taxon>Enterococcaceae</taxon>
        <taxon>Enterococcus</taxon>
    </lineage>
</organism>
<dbReference type="Proteomes" id="UP000622610">
    <property type="component" value="Unassembled WGS sequence"/>
</dbReference>
<proteinExistence type="predicted"/>
<keyword evidence="6" id="KW-0418">Kinase</keyword>
<evidence type="ECO:0000256" key="1">
    <source>
        <dbReference type="ARBA" id="ARBA00004370"/>
    </source>
</evidence>
<protein>
    <submittedName>
        <fullName evidence="6">Histidine kinase</fullName>
    </submittedName>
</protein>
<dbReference type="AlphaFoldDB" id="A0A917JHS4"/>
<dbReference type="EMBL" id="BMDT01000004">
    <property type="protein sequence ID" value="GGI65534.1"/>
    <property type="molecule type" value="Genomic_DNA"/>
</dbReference>
<dbReference type="InterPro" id="IPR003660">
    <property type="entry name" value="HAMP_dom"/>
</dbReference>
<keyword evidence="4" id="KW-0472">Membrane</keyword>
<dbReference type="Pfam" id="PF06580">
    <property type="entry name" value="His_kinase"/>
    <property type="match status" value="1"/>
</dbReference>
<keyword evidence="7" id="KW-1185">Reference proteome</keyword>
<dbReference type="PROSITE" id="PS50885">
    <property type="entry name" value="HAMP"/>
    <property type="match status" value="1"/>
</dbReference>
<evidence type="ECO:0000256" key="4">
    <source>
        <dbReference type="SAM" id="Phobius"/>
    </source>
</evidence>
<evidence type="ECO:0000313" key="7">
    <source>
        <dbReference type="Proteomes" id="UP000622610"/>
    </source>
</evidence>
<dbReference type="SUPFAM" id="SSF55874">
    <property type="entry name" value="ATPase domain of HSP90 chaperone/DNA topoisomerase II/histidine kinase"/>
    <property type="match status" value="1"/>
</dbReference>
<keyword evidence="2" id="KW-0597">Phosphoprotein</keyword>
<dbReference type="SUPFAM" id="SSF158472">
    <property type="entry name" value="HAMP domain-like"/>
    <property type="match status" value="1"/>
</dbReference>